<organism evidence="1 2">
    <name type="scientific">Paenibacillus enshidis</name>
    <dbReference type="NCBI Taxonomy" id="1458439"/>
    <lineage>
        <taxon>Bacteria</taxon>
        <taxon>Bacillati</taxon>
        <taxon>Bacillota</taxon>
        <taxon>Bacilli</taxon>
        <taxon>Bacillales</taxon>
        <taxon>Paenibacillaceae</taxon>
        <taxon>Paenibacillus</taxon>
    </lineage>
</organism>
<evidence type="ECO:0000313" key="1">
    <source>
        <dbReference type="EMBL" id="MFB5269185.1"/>
    </source>
</evidence>
<dbReference type="EMBL" id="JBHHMI010000026">
    <property type="protein sequence ID" value="MFB5269185.1"/>
    <property type="molecule type" value="Genomic_DNA"/>
</dbReference>
<protein>
    <submittedName>
        <fullName evidence="1">Uncharacterized protein</fullName>
    </submittedName>
</protein>
<proteinExistence type="predicted"/>
<reference evidence="1 2" key="1">
    <citation type="submission" date="2024-09" db="EMBL/GenBank/DDBJ databases">
        <title>Paenibacillus zeirhizospherea sp. nov., isolated from surface of the maize (Zea mays) roots in a horticulture field, Hungary.</title>
        <authorList>
            <person name="Marton D."/>
            <person name="Farkas M."/>
            <person name="Bedics A."/>
            <person name="Toth E."/>
            <person name="Tancsics A."/>
            <person name="Boka K."/>
            <person name="Maroti G."/>
            <person name="Kriszt B."/>
            <person name="Cserhati M."/>
        </authorList>
    </citation>
    <scope>NUCLEOTIDE SEQUENCE [LARGE SCALE GENOMIC DNA]</scope>
    <source>
        <strain evidence="1 2">KCTC 33519</strain>
    </source>
</reference>
<evidence type="ECO:0000313" key="2">
    <source>
        <dbReference type="Proteomes" id="UP001580346"/>
    </source>
</evidence>
<gene>
    <name evidence="1" type="ORF">ACE41H_20685</name>
</gene>
<accession>A0ABV5AYX6</accession>
<dbReference type="RefSeq" id="WP_375357460.1">
    <property type="nucleotide sequence ID" value="NZ_JBHHMI010000026.1"/>
</dbReference>
<sequence length="65" mass="7441">MLEQDYINEKLMEYRQARQTRKYGLTGEPAPSTAEPNKLFPAKQTSWVLSVWVSLGKRKSGKPSL</sequence>
<comment type="caution">
    <text evidence="1">The sequence shown here is derived from an EMBL/GenBank/DDBJ whole genome shotgun (WGS) entry which is preliminary data.</text>
</comment>
<keyword evidence="2" id="KW-1185">Reference proteome</keyword>
<name>A0ABV5AYX6_9BACL</name>
<dbReference type="Proteomes" id="UP001580346">
    <property type="component" value="Unassembled WGS sequence"/>
</dbReference>